<evidence type="ECO:0000256" key="11">
    <source>
        <dbReference type="RuleBase" id="RU004005"/>
    </source>
</evidence>
<name>A0A939KKK5_9CLOT</name>
<proteinExistence type="inferred from homology"/>
<evidence type="ECO:0000256" key="13">
    <source>
        <dbReference type="RuleBase" id="RU004008"/>
    </source>
</evidence>
<evidence type="ECO:0000256" key="1">
    <source>
        <dbReference type="ARBA" id="ARBA00003478"/>
    </source>
</evidence>
<dbReference type="PANTHER" id="PTHR13501:SF8">
    <property type="entry name" value="LARGE RIBOSOMAL SUBUNIT PROTEIN UL22M"/>
    <property type="match status" value="1"/>
</dbReference>
<dbReference type="PANTHER" id="PTHR13501">
    <property type="entry name" value="CHLOROPLAST 50S RIBOSOMAL PROTEIN L22-RELATED"/>
    <property type="match status" value="1"/>
</dbReference>
<keyword evidence="4 10" id="KW-0699">rRNA-binding</keyword>
<evidence type="ECO:0000256" key="10">
    <source>
        <dbReference type="HAMAP-Rule" id="MF_01331"/>
    </source>
</evidence>
<dbReference type="InterPro" id="IPR005727">
    <property type="entry name" value="Ribosomal_uL22_bac/chlpt-type"/>
</dbReference>
<evidence type="ECO:0000256" key="8">
    <source>
        <dbReference type="ARBA" id="ARBA00025084"/>
    </source>
</evidence>
<dbReference type="GO" id="GO:0022625">
    <property type="term" value="C:cytosolic large ribosomal subunit"/>
    <property type="evidence" value="ECO:0007669"/>
    <property type="project" value="TreeGrafter"/>
</dbReference>
<gene>
    <name evidence="10 14" type="primary">rplV</name>
    <name evidence="14" type="ORF">J3A84_07025</name>
</gene>
<dbReference type="SUPFAM" id="SSF54843">
    <property type="entry name" value="Ribosomal protein L22"/>
    <property type="match status" value="1"/>
</dbReference>
<keyword evidence="7 10" id="KW-0687">Ribonucleoprotein</keyword>
<reference evidence="14" key="1">
    <citation type="submission" date="2021-03" db="EMBL/GenBank/DDBJ databases">
        <title>Proteiniclasticum marinus sp. nov., isolated from tidal flat sediment.</title>
        <authorList>
            <person name="Namirimu T."/>
            <person name="Yang J.-A."/>
            <person name="Yang S.-H."/>
            <person name="Kim Y.-J."/>
            <person name="Kwon K.K."/>
        </authorList>
    </citation>
    <scope>NUCLEOTIDE SEQUENCE</scope>
    <source>
        <strain evidence="14">SCR006</strain>
    </source>
</reference>
<dbReference type="GO" id="GO:0006412">
    <property type="term" value="P:translation"/>
    <property type="evidence" value="ECO:0007669"/>
    <property type="project" value="UniProtKB-UniRule"/>
</dbReference>
<organism evidence="14 15">
    <name type="scientific">Proteiniclasticum aestuarii</name>
    <dbReference type="NCBI Taxonomy" id="2817862"/>
    <lineage>
        <taxon>Bacteria</taxon>
        <taxon>Bacillati</taxon>
        <taxon>Bacillota</taxon>
        <taxon>Clostridia</taxon>
        <taxon>Eubacteriales</taxon>
        <taxon>Clostridiaceae</taxon>
        <taxon>Proteiniclasticum</taxon>
    </lineage>
</organism>
<comment type="function">
    <text evidence="10 13">This protein binds specifically to 23S rRNA; its binding is stimulated by other ribosomal proteins, e.g., L4, L17, and L20. It is important during the early stages of 50S assembly. It makes multiple contacts with different domains of the 23S rRNA in the assembled 50S subunit and ribosome.</text>
</comment>
<dbReference type="GO" id="GO:0003735">
    <property type="term" value="F:structural constituent of ribosome"/>
    <property type="evidence" value="ECO:0007669"/>
    <property type="project" value="InterPro"/>
</dbReference>
<dbReference type="Proteomes" id="UP000664218">
    <property type="component" value="Unassembled WGS sequence"/>
</dbReference>
<dbReference type="CDD" id="cd00336">
    <property type="entry name" value="Ribosomal_L22"/>
    <property type="match status" value="1"/>
</dbReference>
<sequence length="111" mass="12475">MEARAINKYVRMSPLKVRIVLDLIRNKNVNDAMAILEHTQKDAAVVINKVLKSAVANAENNLELDRDSLYVSEAYCGPGPTLKRYQPHAQGRAFSIMKRTTHITVVVKDRA</sequence>
<evidence type="ECO:0000256" key="7">
    <source>
        <dbReference type="ARBA" id="ARBA00023274"/>
    </source>
</evidence>
<dbReference type="InterPro" id="IPR001063">
    <property type="entry name" value="Ribosomal_uL22"/>
</dbReference>
<evidence type="ECO:0000256" key="2">
    <source>
        <dbReference type="ARBA" id="ARBA00009451"/>
    </source>
</evidence>
<dbReference type="EMBL" id="JAFNJU010000004">
    <property type="protein sequence ID" value="MBO1264780.1"/>
    <property type="molecule type" value="Genomic_DNA"/>
</dbReference>
<dbReference type="Pfam" id="PF00237">
    <property type="entry name" value="Ribosomal_L22"/>
    <property type="match status" value="1"/>
</dbReference>
<dbReference type="HAMAP" id="MF_01331_B">
    <property type="entry name" value="Ribosomal_uL22_B"/>
    <property type="match status" value="1"/>
</dbReference>
<comment type="similarity">
    <text evidence="2 10 11">Belongs to the universal ribosomal protein uL22 family.</text>
</comment>
<evidence type="ECO:0000256" key="9">
    <source>
        <dbReference type="ARBA" id="ARBA00035207"/>
    </source>
</evidence>
<dbReference type="PROSITE" id="PS00464">
    <property type="entry name" value="RIBOSOMAL_L22"/>
    <property type="match status" value="1"/>
</dbReference>
<evidence type="ECO:0000256" key="4">
    <source>
        <dbReference type="ARBA" id="ARBA00022730"/>
    </source>
</evidence>
<dbReference type="InterPro" id="IPR018260">
    <property type="entry name" value="Ribosomal_uL22_CS"/>
</dbReference>
<keyword evidence="5 10" id="KW-0694">RNA-binding</keyword>
<comment type="subunit">
    <text evidence="3 10 12">Part of the 50S ribosomal subunit.</text>
</comment>
<evidence type="ECO:0000313" key="15">
    <source>
        <dbReference type="Proteomes" id="UP000664218"/>
    </source>
</evidence>
<dbReference type="GO" id="GO:0019843">
    <property type="term" value="F:rRNA binding"/>
    <property type="evidence" value="ECO:0007669"/>
    <property type="project" value="UniProtKB-UniRule"/>
</dbReference>
<comment type="caution">
    <text evidence="14">The sequence shown here is derived from an EMBL/GenBank/DDBJ whole genome shotgun (WGS) entry which is preliminary data.</text>
</comment>
<comment type="function">
    <text evidence="1 10">The globular domain of the protein is located near the polypeptide exit tunnel on the outside of the subunit, while an extended beta-hairpin is found that lines the wall of the exit tunnel in the center of the 70S ribosome.</text>
</comment>
<dbReference type="InterPro" id="IPR047867">
    <property type="entry name" value="Ribosomal_uL22_bac/org-type"/>
</dbReference>
<evidence type="ECO:0000256" key="12">
    <source>
        <dbReference type="RuleBase" id="RU004006"/>
    </source>
</evidence>
<keyword evidence="15" id="KW-1185">Reference proteome</keyword>
<dbReference type="AlphaFoldDB" id="A0A939KKK5"/>
<dbReference type="Gene3D" id="3.90.470.10">
    <property type="entry name" value="Ribosomal protein L22/L17"/>
    <property type="match status" value="1"/>
</dbReference>
<dbReference type="NCBIfam" id="TIGR01044">
    <property type="entry name" value="rplV_bact"/>
    <property type="match status" value="1"/>
</dbReference>
<evidence type="ECO:0000313" key="14">
    <source>
        <dbReference type="EMBL" id="MBO1264780.1"/>
    </source>
</evidence>
<accession>A0A939KKK5</accession>
<comment type="function">
    <text evidence="8">This protein binds specifically to 23S rRNA; its binding is stimulated by other ribosomal proteins, e.g. L4, L17, and L20. It is important during the early stages of 50S assembly. It makes multiple contacts with different domains of the 23S rRNA in the assembled 50S subunit and ribosome.</text>
</comment>
<evidence type="ECO:0000256" key="6">
    <source>
        <dbReference type="ARBA" id="ARBA00022980"/>
    </source>
</evidence>
<protein>
    <recommendedName>
        <fullName evidence="9 10">Large ribosomal subunit protein uL22</fullName>
    </recommendedName>
</protein>
<dbReference type="InterPro" id="IPR036394">
    <property type="entry name" value="Ribosomal_uL22_sf"/>
</dbReference>
<dbReference type="RefSeq" id="WP_207599299.1">
    <property type="nucleotide sequence ID" value="NZ_JAFNJU010000004.1"/>
</dbReference>
<keyword evidence="6 10" id="KW-0689">Ribosomal protein</keyword>
<evidence type="ECO:0000256" key="5">
    <source>
        <dbReference type="ARBA" id="ARBA00022884"/>
    </source>
</evidence>
<evidence type="ECO:0000256" key="3">
    <source>
        <dbReference type="ARBA" id="ARBA00011838"/>
    </source>
</evidence>